<dbReference type="InterPro" id="IPR029033">
    <property type="entry name" value="His_PPase_superfam"/>
</dbReference>
<dbReference type="RefSeq" id="WP_139465165.1">
    <property type="nucleotide sequence ID" value="NZ_VDHJ01000004.1"/>
</dbReference>
<feature type="active site" description="Proton donor/acceptor; for phosphatase activity" evidence="1">
    <location>
        <position position="268"/>
    </location>
</feature>
<dbReference type="PROSITE" id="PS50879">
    <property type="entry name" value="RNASE_H_1"/>
    <property type="match status" value="1"/>
</dbReference>
<sequence length="389" mass="41184">MRVFLYADGGSRGNPGVAGSGAVVLDAVSKQRLASIVYAFKEKTTNNVAEYRGLIEGLKAARDLGASQVDVFLDSKLVVEQMTGRWKIKHPDMQKLAVEARKLMSLFDDVSFTWVPRAKNKDADALSNVAMDASAAGAPTGIVKSKSTLPSAPAAKTESEDEAEPPAEEKPSATSSAWWSGSDSPPTRIVLVRHGQTDLSAQRRYAGHRDAQLTELGTTQSVATAKAVAGMDNIAAVLTSPLSRCQHTAEKLAGLLGLQAQVNKAFIECDFGDAEGLTFEEAEDKLGAQHGTWLRDPSSPAPGGESFAEVHARVGRALNRIVEEYRGKTVVVVSHVTPIKAVLAHALGGNESVYPRIVLDVASISVVDVLGTGAIVPAQVRAINDTAHL</sequence>
<feature type="active site" description="Proton donor/acceptor" evidence="2">
    <location>
        <position position="268"/>
    </location>
</feature>
<dbReference type="EMBL" id="VDHJ01000004">
    <property type="protein sequence ID" value="TNL98737.1"/>
    <property type="molecule type" value="Genomic_DNA"/>
</dbReference>
<dbReference type="Gene3D" id="3.30.420.10">
    <property type="entry name" value="Ribonuclease H-like superfamily/Ribonuclease H"/>
    <property type="match status" value="1"/>
</dbReference>
<proteinExistence type="predicted"/>
<name>A0A5C4U4V3_9CORY</name>
<dbReference type="CDD" id="cd09279">
    <property type="entry name" value="RNase_HI_like"/>
    <property type="match status" value="1"/>
</dbReference>
<dbReference type="CDD" id="cd07067">
    <property type="entry name" value="HP_PGM_like"/>
    <property type="match status" value="1"/>
</dbReference>
<dbReference type="InterPro" id="IPR014636">
    <property type="entry name" value="RNaseH/PGlycerate_mutase"/>
</dbReference>
<evidence type="ECO:0000256" key="2">
    <source>
        <dbReference type="PIRSR" id="PIRSR613078-1"/>
    </source>
</evidence>
<dbReference type="SUPFAM" id="SSF53098">
    <property type="entry name" value="Ribonuclease H-like"/>
    <property type="match status" value="1"/>
</dbReference>
<dbReference type="GO" id="GO:0004523">
    <property type="term" value="F:RNA-DNA hybrid ribonuclease activity"/>
    <property type="evidence" value="ECO:0007669"/>
    <property type="project" value="InterPro"/>
</dbReference>
<evidence type="ECO:0000256" key="3">
    <source>
        <dbReference type="PIRSR" id="PIRSR613078-2"/>
    </source>
</evidence>
<accession>A0A5C4U4V3</accession>
<protein>
    <submittedName>
        <fullName evidence="6">Bifunctional RNase H/acid phosphatase</fullName>
    </submittedName>
</protein>
<evidence type="ECO:0000259" key="5">
    <source>
        <dbReference type="PROSITE" id="PS50879"/>
    </source>
</evidence>
<dbReference type="GO" id="GO:0016791">
    <property type="term" value="F:phosphatase activity"/>
    <property type="evidence" value="ECO:0007669"/>
    <property type="project" value="TreeGrafter"/>
</dbReference>
<organism evidence="6 7">
    <name type="scientific">Corynebacterium tapiri</name>
    <dbReference type="NCBI Taxonomy" id="1448266"/>
    <lineage>
        <taxon>Bacteria</taxon>
        <taxon>Bacillati</taxon>
        <taxon>Actinomycetota</taxon>
        <taxon>Actinomycetes</taxon>
        <taxon>Mycobacteriales</taxon>
        <taxon>Corynebacteriaceae</taxon>
        <taxon>Corynebacterium</taxon>
    </lineage>
</organism>
<feature type="binding site" evidence="3">
    <location>
        <position position="244"/>
    </location>
    <ligand>
        <name>substrate</name>
    </ligand>
</feature>
<dbReference type="OrthoDB" id="5296884at2"/>
<feature type="region of interest" description="Disordered" evidence="4">
    <location>
        <begin position="141"/>
        <end position="183"/>
    </location>
</feature>
<dbReference type="InterPro" id="IPR050275">
    <property type="entry name" value="PGM_Phosphatase"/>
</dbReference>
<evidence type="ECO:0000256" key="1">
    <source>
        <dbReference type="PIRSR" id="PIRSR036922-1"/>
    </source>
</evidence>
<dbReference type="Pfam" id="PF00300">
    <property type="entry name" value="His_Phos_1"/>
    <property type="match status" value="1"/>
</dbReference>
<dbReference type="InterPro" id="IPR002156">
    <property type="entry name" value="RNaseH_domain"/>
</dbReference>
<dbReference type="Pfam" id="PF13456">
    <property type="entry name" value="RVT_3"/>
    <property type="match status" value="1"/>
</dbReference>
<dbReference type="InterPro" id="IPR012337">
    <property type="entry name" value="RNaseH-like_sf"/>
</dbReference>
<dbReference type="GO" id="GO:0005737">
    <property type="term" value="C:cytoplasm"/>
    <property type="evidence" value="ECO:0007669"/>
    <property type="project" value="TreeGrafter"/>
</dbReference>
<feature type="active site" description="Tele-phosphohistidine intermediate" evidence="1">
    <location>
        <position position="194"/>
    </location>
</feature>
<dbReference type="GO" id="GO:0003676">
    <property type="term" value="F:nucleic acid binding"/>
    <property type="evidence" value="ECO:0007669"/>
    <property type="project" value="InterPro"/>
</dbReference>
<dbReference type="SMART" id="SM00855">
    <property type="entry name" value="PGAM"/>
    <property type="match status" value="1"/>
</dbReference>
<keyword evidence="7" id="KW-1185">Reference proteome</keyword>
<evidence type="ECO:0000256" key="4">
    <source>
        <dbReference type="SAM" id="MobiDB-lite"/>
    </source>
</evidence>
<gene>
    <name evidence="6" type="ORF">FHE74_03705</name>
</gene>
<dbReference type="SUPFAM" id="SSF53254">
    <property type="entry name" value="Phosphoglycerate mutase-like"/>
    <property type="match status" value="1"/>
</dbReference>
<reference evidence="6 7" key="1">
    <citation type="submission" date="2019-06" db="EMBL/GenBank/DDBJ databases">
        <authorList>
            <person name="Li J."/>
        </authorList>
    </citation>
    <scope>NUCLEOTIDE SEQUENCE [LARGE SCALE GENOMIC DNA]</scope>
    <source>
        <strain evidence="6 7">LMG 28165</strain>
    </source>
</reference>
<dbReference type="InterPro" id="IPR013078">
    <property type="entry name" value="His_Pase_superF_clade-1"/>
</dbReference>
<comment type="caution">
    <text evidence="6">The sequence shown here is derived from an EMBL/GenBank/DDBJ whole genome shotgun (WGS) entry which is preliminary data.</text>
</comment>
<dbReference type="PIRSF" id="PIRSF036922">
    <property type="entry name" value="RNaseH_PGAM"/>
    <property type="match status" value="1"/>
</dbReference>
<dbReference type="InterPro" id="IPR036397">
    <property type="entry name" value="RNaseH_sf"/>
</dbReference>
<dbReference type="Proteomes" id="UP000312032">
    <property type="component" value="Unassembled WGS sequence"/>
</dbReference>
<dbReference type="PANTHER" id="PTHR48100">
    <property type="entry name" value="BROAD-SPECIFICITY PHOSPHATASE YOR283W-RELATED"/>
    <property type="match status" value="1"/>
</dbReference>
<feature type="domain" description="RNase H type-1" evidence="5">
    <location>
        <begin position="1"/>
        <end position="140"/>
    </location>
</feature>
<evidence type="ECO:0000313" key="7">
    <source>
        <dbReference type="Proteomes" id="UP000312032"/>
    </source>
</evidence>
<dbReference type="NCBIfam" id="NF005567">
    <property type="entry name" value="PRK07238.1"/>
    <property type="match status" value="1"/>
</dbReference>
<dbReference type="AlphaFoldDB" id="A0A5C4U4V3"/>
<dbReference type="Gene3D" id="3.40.50.1240">
    <property type="entry name" value="Phosphoglycerate mutase-like"/>
    <property type="match status" value="1"/>
</dbReference>
<evidence type="ECO:0000313" key="6">
    <source>
        <dbReference type="EMBL" id="TNL98737.1"/>
    </source>
</evidence>
<dbReference type="PANTHER" id="PTHR48100:SF62">
    <property type="entry name" value="GLUCOSYL-3-PHOSPHOGLYCERATE PHOSPHATASE"/>
    <property type="match status" value="1"/>
</dbReference>